<accession>A0A7I9YNA3</accession>
<gene>
    <name evidence="3" type="ORF">MBOU_21980</name>
</gene>
<reference evidence="3 4" key="1">
    <citation type="journal article" date="2019" name="Emerg. Microbes Infect.">
        <title>Comprehensive subspecies identification of 175 nontuberculous mycobacteria species based on 7547 genomic profiles.</title>
        <authorList>
            <person name="Matsumoto Y."/>
            <person name="Kinjo T."/>
            <person name="Motooka D."/>
            <person name="Nabeya D."/>
            <person name="Jung N."/>
            <person name="Uechi K."/>
            <person name="Horii T."/>
            <person name="Iida T."/>
            <person name="Fujita J."/>
            <person name="Nakamura S."/>
        </authorList>
    </citation>
    <scope>NUCLEOTIDE SEQUENCE [LARGE SCALE GENOMIC DNA]</scope>
    <source>
        <strain evidence="3 4">JCM 30725</strain>
    </source>
</reference>
<protein>
    <recommendedName>
        <fullName evidence="2">SnoaL-like domain-containing protein</fullName>
    </recommendedName>
</protein>
<evidence type="ECO:0000259" key="2">
    <source>
        <dbReference type="Pfam" id="PF12680"/>
    </source>
</evidence>
<dbReference type="EMBL" id="BLKZ01000001">
    <property type="protein sequence ID" value="GFG90156.1"/>
    <property type="molecule type" value="Genomic_DNA"/>
</dbReference>
<evidence type="ECO:0000313" key="3">
    <source>
        <dbReference type="EMBL" id="GFG90156.1"/>
    </source>
</evidence>
<dbReference type="Gene3D" id="3.10.450.50">
    <property type="match status" value="1"/>
</dbReference>
<proteinExistence type="predicted"/>
<keyword evidence="1" id="KW-0732">Signal</keyword>
<comment type="caution">
    <text evidence="3">The sequence shown here is derived from an EMBL/GenBank/DDBJ whole genome shotgun (WGS) entry which is preliminary data.</text>
</comment>
<evidence type="ECO:0000313" key="4">
    <source>
        <dbReference type="Proteomes" id="UP000465360"/>
    </source>
</evidence>
<name>A0A7I9YNA3_MYCBU</name>
<feature type="chain" id="PRO_5038906194" description="SnoaL-like domain-containing protein" evidence="1">
    <location>
        <begin position="20"/>
        <end position="167"/>
    </location>
</feature>
<feature type="signal peptide" evidence="1">
    <location>
        <begin position="1"/>
        <end position="19"/>
    </location>
</feature>
<dbReference type="SUPFAM" id="SSF54427">
    <property type="entry name" value="NTF2-like"/>
    <property type="match status" value="1"/>
</dbReference>
<feature type="domain" description="SnoaL-like" evidence="2">
    <location>
        <begin position="38"/>
        <end position="137"/>
    </location>
</feature>
<evidence type="ECO:0000256" key="1">
    <source>
        <dbReference type="SAM" id="SignalP"/>
    </source>
</evidence>
<dbReference type="AlphaFoldDB" id="A0A7I9YNA3"/>
<dbReference type="Proteomes" id="UP000465360">
    <property type="component" value="Unassembled WGS sequence"/>
</dbReference>
<dbReference type="InterPro" id="IPR037401">
    <property type="entry name" value="SnoaL-like"/>
</dbReference>
<dbReference type="InterPro" id="IPR032710">
    <property type="entry name" value="NTF2-like_dom_sf"/>
</dbReference>
<keyword evidence="4" id="KW-1185">Reference proteome</keyword>
<sequence length="167" mass="18862">MLALSALLVALLNLMPLVARPRGATPKGRLMTATRVFVEGFADFWKAPVPERLQDLLHDDVVLRQPLSPTRRGLPAAQREFARLLSLLPDLHAEVDRSSQTGDVLFIEFRLIARIGNETVEWPATDRFMMRGDKAAERVSYFDSLPLVIKLLKHPSIWLGLLRQRAT</sequence>
<organism evidence="3 4">
    <name type="scientific">Mycobacterium bourgelatii</name>
    <dbReference type="NCBI Taxonomy" id="1273442"/>
    <lineage>
        <taxon>Bacteria</taxon>
        <taxon>Bacillati</taxon>
        <taxon>Actinomycetota</taxon>
        <taxon>Actinomycetes</taxon>
        <taxon>Mycobacteriales</taxon>
        <taxon>Mycobacteriaceae</taxon>
        <taxon>Mycobacterium</taxon>
    </lineage>
</organism>
<dbReference type="Pfam" id="PF12680">
    <property type="entry name" value="SnoaL_2"/>
    <property type="match status" value="1"/>
</dbReference>